<organism evidence="1 2">
    <name type="scientific">Lottia gigantea</name>
    <name type="common">Giant owl limpet</name>
    <dbReference type="NCBI Taxonomy" id="225164"/>
    <lineage>
        <taxon>Eukaryota</taxon>
        <taxon>Metazoa</taxon>
        <taxon>Spiralia</taxon>
        <taxon>Lophotrochozoa</taxon>
        <taxon>Mollusca</taxon>
        <taxon>Gastropoda</taxon>
        <taxon>Patellogastropoda</taxon>
        <taxon>Lottioidea</taxon>
        <taxon>Lottiidae</taxon>
        <taxon>Lottia</taxon>
    </lineage>
</organism>
<dbReference type="EMBL" id="KB200870">
    <property type="protein sequence ID" value="ESO99857.1"/>
    <property type="molecule type" value="Genomic_DNA"/>
</dbReference>
<dbReference type="GeneID" id="20242384"/>
<reference evidence="1 2" key="1">
    <citation type="journal article" date="2013" name="Nature">
        <title>Insights into bilaterian evolution from three spiralian genomes.</title>
        <authorList>
            <person name="Simakov O."/>
            <person name="Marletaz F."/>
            <person name="Cho S.J."/>
            <person name="Edsinger-Gonzales E."/>
            <person name="Havlak P."/>
            <person name="Hellsten U."/>
            <person name="Kuo D.H."/>
            <person name="Larsson T."/>
            <person name="Lv J."/>
            <person name="Arendt D."/>
            <person name="Savage R."/>
            <person name="Osoegawa K."/>
            <person name="de Jong P."/>
            <person name="Grimwood J."/>
            <person name="Chapman J.A."/>
            <person name="Shapiro H."/>
            <person name="Aerts A."/>
            <person name="Otillar R.P."/>
            <person name="Terry A.Y."/>
            <person name="Boore J.L."/>
            <person name="Grigoriev I.V."/>
            <person name="Lindberg D.R."/>
            <person name="Seaver E.C."/>
            <person name="Weisblat D.A."/>
            <person name="Putnam N.H."/>
            <person name="Rokhsar D.S."/>
        </authorList>
    </citation>
    <scope>NUCLEOTIDE SEQUENCE [LARGE SCALE GENOMIC DNA]</scope>
</reference>
<dbReference type="OrthoDB" id="6093997at2759"/>
<proteinExistence type="predicted"/>
<sequence>MVWFAYTANPLPNKCVQYLVKDGGNKTFSHRKKVRCGSVYVTSDDTALQVTNNILSATCLAEKKKRGHKFTVAIGTTHGHNPFSYFLKSERNDNYRHPDQD</sequence>
<name>V4ARK9_LOTGI</name>
<evidence type="ECO:0000313" key="1">
    <source>
        <dbReference type="EMBL" id="ESO99857.1"/>
    </source>
</evidence>
<evidence type="ECO:0000313" key="2">
    <source>
        <dbReference type="Proteomes" id="UP000030746"/>
    </source>
</evidence>
<dbReference type="AlphaFoldDB" id="V4ARK9"/>
<accession>V4ARK9</accession>
<dbReference type="RefSeq" id="XP_009049441.1">
    <property type="nucleotide sequence ID" value="XM_009051193.1"/>
</dbReference>
<dbReference type="CTD" id="20242384"/>
<dbReference type="Proteomes" id="UP000030746">
    <property type="component" value="Unassembled WGS sequence"/>
</dbReference>
<keyword evidence="2" id="KW-1185">Reference proteome</keyword>
<protein>
    <submittedName>
        <fullName evidence="1">Uncharacterized protein</fullName>
    </submittedName>
</protein>
<gene>
    <name evidence="1" type="ORF">LOTGIDRAFT_173461</name>
</gene>
<dbReference type="KEGG" id="lgi:LOTGIDRAFT_173461"/>
<dbReference type="HOGENOM" id="CLU_2294812_0_0_1"/>